<feature type="chain" id="PRO_5032694348" description="Secreted protein" evidence="1">
    <location>
        <begin position="21"/>
        <end position="71"/>
    </location>
</feature>
<dbReference type="Proteomes" id="UP000657918">
    <property type="component" value="Unassembled WGS sequence"/>
</dbReference>
<keyword evidence="3" id="KW-1185">Reference proteome</keyword>
<protein>
    <recommendedName>
        <fullName evidence="4">Secreted protein</fullName>
    </recommendedName>
</protein>
<evidence type="ECO:0008006" key="4">
    <source>
        <dbReference type="Google" id="ProtNLM"/>
    </source>
</evidence>
<name>A0A835JI87_9ROSI</name>
<keyword evidence="1" id="KW-0732">Signal</keyword>
<reference evidence="2 3" key="1">
    <citation type="submission" date="2020-10" db="EMBL/GenBank/DDBJ databases">
        <title>Plant Genome Project.</title>
        <authorList>
            <person name="Zhang R.-G."/>
        </authorList>
    </citation>
    <scope>NUCLEOTIDE SEQUENCE [LARGE SCALE GENOMIC DNA]</scope>
    <source>
        <strain evidence="2">FAFU-HL-1</strain>
        <tissue evidence="2">Leaf</tissue>
    </source>
</reference>
<dbReference type="AlphaFoldDB" id="A0A835JI87"/>
<evidence type="ECO:0000313" key="3">
    <source>
        <dbReference type="Proteomes" id="UP000657918"/>
    </source>
</evidence>
<evidence type="ECO:0000256" key="1">
    <source>
        <dbReference type="SAM" id="SignalP"/>
    </source>
</evidence>
<proteinExistence type="predicted"/>
<gene>
    <name evidence="2" type="ORF">SADUNF_Sadunf14G0058200</name>
</gene>
<feature type="signal peptide" evidence="1">
    <location>
        <begin position="1"/>
        <end position="20"/>
    </location>
</feature>
<comment type="caution">
    <text evidence="2">The sequence shown here is derived from an EMBL/GenBank/DDBJ whole genome shotgun (WGS) entry which is preliminary data.</text>
</comment>
<dbReference type="EMBL" id="JADGMS010000014">
    <property type="protein sequence ID" value="KAF9668964.1"/>
    <property type="molecule type" value="Genomic_DNA"/>
</dbReference>
<organism evidence="2 3">
    <name type="scientific">Salix dunnii</name>
    <dbReference type="NCBI Taxonomy" id="1413687"/>
    <lineage>
        <taxon>Eukaryota</taxon>
        <taxon>Viridiplantae</taxon>
        <taxon>Streptophyta</taxon>
        <taxon>Embryophyta</taxon>
        <taxon>Tracheophyta</taxon>
        <taxon>Spermatophyta</taxon>
        <taxon>Magnoliopsida</taxon>
        <taxon>eudicotyledons</taxon>
        <taxon>Gunneridae</taxon>
        <taxon>Pentapetalae</taxon>
        <taxon>rosids</taxon>
        <taxon>fabids</taxon>
        <taxon>Malpighiales</taxon>
        <taxon>Salicaceae</taxon>
        <taxon>Saliceae</taxon>
        <taxon>Salix</taxon>
    </lineage>
</organism>
<evidence type="ECO:0000313" key="2">
    <source>
        <dbReference type="EMBL" id="KAF9668964.1"/>
    </source>
</evidence>
<accession>A0A835JI87</accession>
<sequence length="71" mass="8133">MKRRIFIFSSLSSLLSISTATICGSRIIEELARIHFEKDHNTPKNLHSHLAMSGIGRRWKRGDKQAKRVSN</sequence>